<evidence type="ECO:0000313" key="1">
    <source>
        <dbReference type="EMBL" id="OHV95982.1"/>
    </source>
</evidence>
<sequence>MTKMIFLDLWSRLTDYKKNTKKIFCSAPEEFRCKVPEKTAMDAILRWLNYWAGGTEIQGVLLTASHRKLVHRSDMFRVFKGSTDQLRKIILLQLIQASFQPERKSISKVSEHVMQMIRGALFKPIILIIFLALERLW</sequence>
<reference evidence="1 2" key="1">
    <citation type="submission" date="2015-06" db="EMBL/GenBank/DDBJ databases">
        <title>Draft genome sequencing of a biphenyl-degrading bacterium, Janthinobacterium lividum MEG1.</title>
        <authorList>
            <person name="Shimodaira J."/>
            <person name="Hatta T."/>
        </authorList>
    </citation>
    <scope>NUCLEOTIDE SEQUENCE [LARGE SCALE GENOMIC DNA]</scope>
    <source>
        <strain evidence="1 2">MEG1</strain>
    </source>
</reference>
<organism evidence="1 2">
    <name type="scientific">Janthinobacterium lividum</name>
    <dbReference type="NCBI Taxonomy" id="29581"/>
    <lineage>
        <taxon>Bacteria</taxon>
        <taxon>Pseudomonadati</taxon>
        <taxon>Pseudomonadota</taxon>
        <taxon>Betaproteobacteria</taxon>
        <taxon>Burkholderiales</taxon>
        <taxon>Oxalobacteraceae</taxon>
        <taxon>Janthinobacterium</taxon>
    </lineage>
</organism>
<gene>
    <name evidence="1" type="ORF">AKG95_14025</name>
</gene>
<dbReference type="AlphaFoldDB" id="A0A1S1U669"/>
<dbReference type="EMBL" id="LFKP01000008">
    <property type="protein sequence ID" value="OHV95982.1"/>
    <property type="molecule type" value="Genomic_DNA"/>
</dbReference>
<comment type="caution">
    <text evidence="1">The sequence shown here is derived from an EMBL/GenBank/DDBJ whole genome shotgun (WGS) entry which is preliminary data.</text>
</comment>
<evidence type="ECO:0000313" key="2">
    <source>
        <dbReference type="Proteomes" id="UP000179840"/>
    </source>
</evidence>
<proteinExistence type="predicted"/>
<protein>
    <submittedName>
        <fullName evidence="1">Uncharacterized protein</fullName>
    </submittedName>
</protein>
<name>A0A1S1U669_9BURK</name>
<dbReference type="Proteomes" id="UP000179840">
    <property type="component" value="Unassembled WGS sequence"/>
</dbReference>
<accession>A0A1S1U669</accession>